<dbReference type="GO" id="GO:0005886">
    <property type="term" value="C:plasma membrane"/>
    <property type="evidence" value="ECO:0007669"/>
    <property type="project" value="UniProtKB-SubCell"/>
</dbReference>
<keyword evidence="4 8" id="KW-0812">Transmembrane</keyword>
<accession>A0A143DE53</accession>
<organism evidence="9 10">
    <name type="scientific">Haematospirillum jordaniae</name>
    <dbReference type="NCBI Taxonomy" id="1549855"/>
    <lineage>
        <taxon>Bacteria</taxon>
        <taxon>Pseudomonadati</taxon>
        <taxon>Pseudomonadota</taxon>
        <taxon>Alphaproteobacteria</taxon>
        <taxon>Rhodospirillales</taxon>
        <taxon>Novispirillaceae</taxon>
        <taxon>Haematospirillum</taxon>
    </lineage>
</organism>
<dbReference type="OrthoDB" id="9766690at2"/>
<sequence length="440" mass="45561">MPVLSAWMRVALWKKVVAGFVAGGIAGYMAGPQAAVWFKPIGDVYITLIRMLVVPLLLTSIIFSVAGLGSIGGALRLGVKTVLYFILTAALASAVGIATGLLLEPGIGIGQLAVGEARTPVIPGPVDVLLSVVPSNPFQAMAEGHVLQVLFISLLFGGSLAVLGERAALLRSCVAQANEAIMQIVRLVLQLTPIGTFGLIAWVVGTSGAESLLPLGHYILALYVACLFHLFVVYGGLLSLHGLDPRKFFRGVAPAMQVAFVTASSFASLPLTLSCTTRRLGVAQDYASFAVPLGASMKMDGCGAIFPALATLFIAQYTGVELSAGALLTVFVIGVVGSLATAGVPGPSIVMLTLTLGAVGLPLEAIGYIVAVDRVVDMMRTATNVTGQALVPVLVARSEKGLLDDKRYGCSALVEDDVAPDSAASRPDTGTEDKGREMAR</sequence>
<feature type="region of interest" description="Disordered" evidence="7">
    <location>
        <begin position="419"/>
        <end position="440"/>
    </location>
</feature>
<feature type="transmembrane region" description="Helical" evidence="8">
    <location>
        <begin position="145"/>
        <end position="163"/>
    </location>
</feature>
<evidence type="ECO:0000256" key="7">
    <source>
        <dbReference type="SAM" id="MobiDB-lite"/>
    </source>
</evidence>
<feature type="transmembrane region" description="Helical" evidence="8">
    <location>
        <begin position="252"/>
        <end position="273"/>
    </location>
</feature>
<feature type="transmembrane region" description="Helical" evidence="8">
    <location>
        <begin position="322"/>
        <end position="343"/>
    </location>
</feature>
<feature type="transmembrane region" description="Helical" evidence="8">
    <location>
        <begin position="12"/>
        <end position="31"/>
    </location>
</feature>
<feature type="transmembrane region" description="Helical" evidence="8">
    <location>
        <begin position="293"/>
        <end position="315"/>
    </location>
</feature>
<evidence type="ECO:0000256" key="3">
    <source>
        <dbReference type="ARBA" id="ARBA00022475"/>
    </source>
</evidence>
<dbReference type="KEGG" id="hjo:AY555_06360"/>
<dbReference type="EMBL" id="CP014525">
    <property type="protein sequence ID" value="AMW34859.1"/>
    <property type="molecule type" value="Genomic_DNA"/>
</dbReference>
<evidence type="ECO:0000256" key="2">
    <source>
        <dbReference type="ARBA" id="ARBA00022448"/>
    </source>
</evidence>
<proteinExistence type="predicted"/>
<dbReference type="InterPro" id="IPR001991">
    <property type="entry name" value="Na-dicarboxylate_symporter"/>
</dbReference>
<evidence type="ECO:0000256" key="6">
    <source>
        <dbReference type="ARBA" id="ARBA00023136"/>
    </source>
</evidence>
<feature type="transmembrane region" description="Helical" evidence="8">
    <location>
        <begin position="82"/>
        <end position="103"/>
    </location>
</feature>
<dbReference type="AlphaFoldDB" id="A0A143DE53"/>
<dbReference type="GO" id="GO:0015293">
    <property type="term" value="F:symporter activity"/>
    <property type="evidence" value="ECO:0007669"/>
    <property type="project" value="UniProtKB-KW"/>
</dbReference>
<reference evidence="9 10" key="1">
    <citation type="submission" date="2016-02" db="EMBL/GenBank/DDBJ databases">
        <title>Complete Genome of H5569, the type strain of the newly described species Haematospirillium jordaniae.</title>
        <authorList>
            <person name="Nicholson A.C."/>
            <person name="Humrighouse B.W."/>
            <person name="Loparov V."/>
            <person name="McQuiston J.R."/>
        </authorList>
    </citation>
    <scope>NUCLEOTIDE SEQUENCE [LARGE SCALE GENOMIC DNA]</scope>
    <source>
        <strain evidence="9 10">H5569</strain>
    </source>
</reference>
<dbReference type="PANTHER" id="PTHR42865">
    <property type="entry name" value="PROTON/GLUTAMATE-ASPARTATE SYMPORTER"/>
    <property type="match status" value="1"/>
</dbReference>
<dbReference type="STRING" id="1549855.AY555_06360"/>
<feature type="transmembrane region" description="Helical" evidence="8">
    <location>
        <begin position="349"/>
        <end position="371"/>
    </location>
</feature>
<evidence type="ECO:0000256" key="4">
    <source>
        <dbReference type="ARBA" id="ARBA00022692"/>
    </source>
</evidence>
<keyword evidence="2" id="KW-0813">Transport</keyword>
<dbReference type="SUPFAM" id="SSF118215">
    <property type="entry name" value="Proton glutamate symport protein"/>
    <property type="match status" value="1"/>
</dbReference>
<keyword evidence="10" id="KW-1185">Reference proteome</keyword>
<dbReference type="Pfam" id="PF00375">
    <property type="entry name" value="SDF"/>
    <property type="match status" value="1"/>
</dbReference>
<protein>
    <submittedName>
        <fullName evidence="9">Amino acid:proton symporter</fullName>
    </submittedName>
</protein>
<gene>
    <name evidence="9" type="ORF">AY555_06360</name>
</gene>
<feature type="transmembrane region" description="Helical" evidence="8">
    <location>
        <begin position="184"/>
        <end position="205"/>
    </location>
</feature>
<keyword evidence="6 8" id="KW-0472">Membrane</keyword>
<feature type="transmembrane region" description="Helical" evidence="8">
    <location>
        <begin position="217"/>
        <end position="240"/>
    </location>
</feature>
<dbReference type="Gene3D" id="1.10.3860.10">
    <property type="entry name" value="Sodium:dicarboxylate symporter"/>
    <property type="match status" value="1"/>
</dbReference>
<dbReference type="GO" id="GO:0006835">
    <property type="term" value="P:dicarboxylic acid transport"/>
    <property type="evidence" value="ECO:0007669"/>
    <property type="project" value="TreeGrafter"/>
</dbReference>
<keyword evidence="3" id="KW-1003">Cell membrane</keyword>
<keyword evidence="5 8" id="KW-1133">Transmembrane helix</keyword>
<evidence type="ECO:0000313" key="10">
    <source>
        <dbReference type="Proteomes" id="UP000076066"/>
    </source>
</evidence>
<dbReference type="RefSeq" id="WP_066134884.1">
    <property type="nucleotide sequence ID" value="NZ_CP014525.1"/>
</dbReference>
<evidence type="ECO:0000256" key="1">
    <source>
        <dbReference type="ARBA" id="ARBA00004651"/>
    </source>
</evidence>
<dbReference type="GeneID" id="53316778"/>
<dbReference type="PANTHER" id="PTHR42865:SF7">
    <property type="entry name" value="PROTON_GLUTAMATE-ASPARTATE SYMPORTER"/>
    <property type="match status" value="1"/>
</dbReference>
<name>A0A143DE53_9PROT</name>
<evidence type="ECO:0000313" key="9">
    <source>
        <dbReference type="EMBL" id="AMW34859.1"/>
    </source>
</evidence>
<evidence type="ECO:0000256" key="8">
    <source>
        <dbReference type="SAM" id="Phobius"/>
    </source>
</evidence>
<dbReference type="Proteomes" id="UP000076066">
    <property type="component" value="Chromosome"/>
</dbReference>
<dbReference type="InterPro" id="IPR036458">
    <property type="entry name" value="Na:dicarbo_symporter_sf"/>
</dbReference>
<feature type="compositionally biased region" description="Basic and acidic residues" evidence="7">
    <location>
        <begin position="429"/>
        <end position="440"/>
    </location>
</feature>
<evidence type="ECO:0000256" key="5">
    <source>
        <dbReference type="ARBA" id="ARBA00022989"/>
    </source>
</evidence>
<dbReference type="PRINTS" id="PR00173">
    <property type="entry name" value="EDTRNSPORT"/>
</dbReference>
<feature type="transmembrane region" description="Helical" evidence="8">
    <location>
        <begin position="51"/>
        <end position="75"/>
    </location>
</feature>
<comment type="subcellular location">
    <subcellularLocation>
        <location evidence="1">Cell membrane</location>
        <topology evidence="1">Multi-pass membrane protein</topology>
    </subcellularLocation>
</comment>